<dbReference type="PANTHER" id="PTHR10509:SF14">
    <property type="entry name" value="CAFFEOYL-COA O-METHYLTRANSFERASE 3-RELATED"/>
    <property type="match status" value="1"/>
</dbReference>
<reference evidence="4 5" key="1">
    <citation type="submission" date="2019-08" db="EMBL/GenBank/DDBJ databases">
        <title>Hyperibacter terrae gen. nov., sp. nov. and Hyperibacter viscosus sp. nov., two new members in the family Rhodospirillaceae isolated from the rhizosphere of Hypericum perforatum.</title>
        <authorList>
            <person name="Noviana Z."/>
        </authorList>
    </citation>
    <scope>NUCLEOTIDE SEQUENCE [LARGE SCALE GENOMIC DNA]</scope>
    <source>
        <strain evidence="4 5">R5959</strain>
    </source>
</reference>
<proteinExistence type="predicted"/>
<evidence type="ECO:0000256" key="3">
    <source>
        <dbReference type="ARBA" id="ARBA00022691"/>
    </source>
</evidence>
<dbReference type="OrthoDB" id="9799672at2"/>
<dbReference type="PANTHER" id="PTHR10509">
    <property type="entry name" value="O-METHYLTRANSFERASE-RELATED"/>
    <property type="match status" value="1"/>
</dbReference>
<sequence>MAVRNIGLPDPVFEYLVAHSVRDSDLKRRLREETAKLPLGMMQIGPDQGQFMALLVELIGARRALEIGTFTGYSSLCVAEAMGPQGRMICCDISEEFTSIARRYWREAGVADRIDLRLGPGVATLDKLLADGETGKFDFAFIDADKTSYDAYYERALKLVRKGGLIAIDNVLWGGDVINPKDRSEDTVAIRKLNEKLAKDDRVTLAMVSIGDGLTLARKH</sequence>
<keyword evidence="5" id="KW-1185">Reference proteome</keyword>
<dbReference type="Pfam" id="PF01596">
    <property type="entry name" value="Methyltransf_3"/>
    <property type="match status" value="1"/>
</dbReference>
<dbReference type="Proteomes" id="UP000325797">
    <property type="component" value="Chromosome"/>
</dbReference>
<dbReference type="Gene3D" id="3.40.50.150">
    <property type="entry name" value="Vaccinia Virus protein VP39"/>
    <property type="match status" value="1"/>
</dbReference>
<evidence type="ECO:0000256" key="2">
    <source>
        <dbReference type="ARBA" id="ARBA00022679"/>
    </source>
</evidence>
<evidence type="ECO:0000313" key="4">
    <source>
        <dbReference type="EMBL" id="QEX22483.1"/>
    </source>
</evidence>
<evidence type="ECO:0000256" key="1">
    <source>
        <dbReference type="ARBA" id="ARBA00022603"/>
    </source>
</evidence>
<accession>A0A5J6N038</accession>
<dbReference type="PROSITE" id="PS51682">
    <property type="entry name" value="SAM_OMT_I"/>
    <property type="match status" value="1"/>
</dbReference>
<name>A0A5J6N038_9PROT</name>
<dbReference type="AlphaFoldDB" id="A0A5J6N038"/>
<dbReference type="GO" id="GO:0008757">
    <property type="term" value="F:S-adenosylmethionine-dependent methyltransferase activity"/>
    <property type="evidence" value="ECO:0007669"/>
    <property type="project" value="TreeGrafter"/>
</dbReference>
<dbReference type="InterPro" id="IPR029063">
    <property type="entry name" value="SAM-dependent_MTases_sf"/>
</dbReference>
<evidence type="ECO:0000313" key="5">
    <source>
        <dbReference type="Proteomes" id="UP000325797"/>
    </source>
</evidence>
<keyword evidence="1 4" id="KW-0489">Methyltransferase</keyword>
<dbReference type="KEGG" id="hadh:FRZ61_24150"/>
<dbReference type="EMBL" id="CP042582">
    <property type="protein sequence ID" value="QEX22483.1"/>
    <property type="molecule type" value="Genomic_DNA"/>
</dbReference>
<dbReference type="InterPro" id="IPR050362">
    <property type="entry name" value="Cation-dep_OMT"/>
</dbReference>
<keyword evidence="2 4" id="KW-0808">Transferase</keyword>
<dbReference type="GO" id="GO:0032259">
    <property type="term" value="P:methylation"/>
    <property type="evidence" value="ECO:0007669"/>
    <property type="project" value="UniProtKB-KW"/>
</dbReference>
<keyword evidence="3" id="KW-0949">S-adenosyl-L-methionine</keyword>
<organism evidence="4 5">
    <name type="scientific">Hypericibacter adhaerens</name>
    <dbReference type="NCBI Taxonomy" id="2602016"/>
    <lineage>
        <taxon>Bacteria</taxon>
        <taxon>Pseudomonadati</taxon>
        <taxon>Pseudomonadota</taxon>
        <taxon>Alphaproteobacteria</taxon>
        <taxon>Rhodospirillales</taxon>
        <taxon>Dongiaceae</taxon>
        <taxon>Hypericibacter</taxon>
    </lineage>
</organism>
<dbReference type="GO" id="GO:0008171">
    <property type="term" value="F:O-methyltransferase activity"/>
    <property type="evidence" value="ECO:0007669"/>
    <property type="project" value="InterPro"/>
</dbReference>
<gene>
    <name evidence="4" type="ORF">FRZ61_24150</name>
</gene>
<dbReference type="RefSeq" id="WP_151117952.1">
    <property type="nucleotide sequence ID" value="NZ_CP042582.1"/>
</dbReference>
<dbReference type="InterPro" id="IPR002935">
    <property type="entry name" value="SAM_O-MeTrfase"/>
</dbReference>
<dbReference type="SUPFAM" id="SSF53335">
    <property type="entry name" value="S-adenosyl-L-methionine-dependent methyltransferases"/>
    <property type="match status" value="1"/>
</dbReference>
<protein>
    <submittedName>
        <fullName evidence="4">O-methyltransferase</fullName>
    </submittedName>
</protein>
<dbReference type="CDD" id="cd02440">
    <property type="entry name" value="AdoMet_MTases"/>
    <property type="match status" value="1"/>
</dbReference>